<gene>
    <name evidence="5" type="primary">thyX</name>
    <name evidence="6" type="ORF">TR51_25635</name>
</gene>
<feature type="binding site" evidence="5">
    <location>
        <begin position="188"/>
        <end position="190"/>
    </location>
    <ligand>
        <name>FAD</name>
        <dbReference type="ChEBI" id="CHEBI:57692"/>
        <note>ligand shared between neighboring subunits</note>
    </ligand>
</feature>
<evidence type="ECO:0000256" key="4">
    <source>
        <dbReference type="ARBA" id="ARBA00022827"/>
    </source>
</evidence>
<dbReference type="STRING" id="2064.TR51_25635"/>
<dbReference type="HAMAP" id="MF_01408">
    <property type="entry name" value="ThyX"/>
    <property type="match status" value="1"/>
</dbReference>
<keyword evidence="5" id="KW-0808">Transferase</keyword>
<evidence type="ECO:0000313" key="6">
    <source>
        <dbReference type="EMBL" id="KIQ62422.1"/>
    </source>
</evidence>
<dbReference type="PROSITE" id="PS51331">
    <property type="entry name" value="THYX"/>
    <property type="match status" value="1"/>
</dbReference>
<dbReference type="GO" id="GO:0050797">
    <property type="term" value="F:thymidylate synthase (FAD) activity"/>
    <property type="evidence" value="ECO:0007669"/>
    <property type="project" value="UniProtKB-UniRule"/>
</dbReference>
<dbReference type="Proteomes" id="UP000032066">
    <property type="component" value="Unassembled WGS sequence"/>
</dbReference>
<protein>
    <recommendedName>
        <fullName evidence="5">Flavin-dependent thymidylate synthase</fullName>
        <shortName evidence="5">FDTS</shortName>
        <ecNumber evidence="5">2.1.1.148</ecNumber>
    </recommendedName>
    <alternativeName>
        <fullName evidence="5">FAD-dependent thymidylate synthase</fullName>
    </alternativeName>
    <alternativeName>
        <fullName evidence="5">Thymidylate synthase ThyX</fullName>
        <shortName evidence="5">TS</shortName>
        <shortName evidence="5">TSase</shortName>
    </alternativeName>
</protein>
<dbReference type="GO" id="GO:0006235">
    <property type="term" value="P:dTTP biosynthetic process"/>
    <property type="evidence" value="ECO:0007669"/>
    <property type="project" value="UniProtKB-UniRule"/>
</dbReference>
<evidence type="ECO:0000313" key="7">
    <source>
        <dbReference type="Proteomes" id="UP000032066"/>
    </source>
</evidence>
<comment type="subunit">
    <text evidence="5">Homotetramer.</text>
</comment>
<comment type="function">
    <text evidence="5">Catalyzes the reductive methylation of 2'-deoxyuridine-5'-monophosphate (dUMP) to 2'-deoxythymidine-5'-monophosphate (dTMP) while utilizing 5,10-methylenetetrahydrofolate (mTHF) as the methyl donor, and NADPH and FADH(2) as the reductant.</text>
</comment>
<feature type="active site" description="Involved in ionization of N3 of dUMP, leading to its activation" evidence="5">
    <location>
        <position position="199"/>
    </location>
</feature>
<comment type="caution">
    <text evidence="5">Lacks conserved residue(s) required for the propagation of feature annotation.</text>
</comment>
<dbReference type="EMBL" id="JXZB01000004">
    <property type="protein sequence ID" value="KIQ62422.1"/>
    <property type="molecule type" value="Genomic_DNA"/>
</dbReference>
<keyword evidence="4 5" id="KW-0274">FAD</keyword>
<dbReference type="InterPro" id="IPR036098">
    <property type="entry name" value="Thymidylate_synthase_ThyX_sf"/>
</dbReference>
<dbReference type="UniPathway" id="UPA00575"/>
<dbReference type="AlphaFoldDB" id="A0A0D0PPN4"/>
<feature type="binding site" evidence="5">
    <location>
        <position position="78"/>
    </location>
    <ligand>
        <name>FAD</name>
        <dbReference type="ChEBI" id="CHEBI:57692"/>
        <note>ligand shared between neighboring subunits</note>
    </ligand>
</feature>
<dbReference type="GO" id="GO:0004799">
    <property type="term" value="F:thymidylate synthase activity"/>
    <property type="evidence" value="ECO:0007669"/>
    <property type="project" value="TreeGrafter"/>
</dbReference>
<dbReference type="CDD" id="cd20175">
    <property type="entry name" value="ThyX"/>
    <property type="match status" value="1"/>
</dbReference>
<accession>A0A0D0PPN4</accession>
<keyword evidence="7" id="KW-1185">Reference proteome</keyword>
<feature type="binding site" evidence="5">
    <location>
        <begin position="102"/>
        <end position="104"/>
    </location>
    <ligand>
        <name>FAD</name>
        <dbReference type="ChEBI" id="CHEBI:57692"/>
        <note>ligand shared between neighboring subunits</note>
    </ligand>
</feature>
<dbReference type="GO" id="GO:0070402">
    <property type="term" value="F:NADPH binding"/>
    <property type="evidence" value="ECO:0007669"/>
    <property type="project" value="TreeGrafter"/>
</dbReference>
<dbReference type="EC" id="2.1.1.148" evidence="5"/>
<sequence>MKISIIGQTNAYDYAPYMAYGFDMFDSPNPQAPWIVTDADALSETAGRVCYKSFDRPNPATAVNTSYMRNIIKQGHFSVLEHVSVTFLVQDVSRSLLAELTRHRHLSFSVVSQRYVDYSNTEPVMPPAIRDDESLERIVRNAYGLAVSSYESLVDALMRRGLKRKQAREAARCVLPNAAPVDMVVSGNLRAWRDVLGKRWHVAADAEIREFAGAVLTELRGFAPNSLQDIPTEPYGSDQ</sequence>
<dbReference type="RefSeq" id="WP_043914404.1">
    <property type="nucleotide sequence ID" value="NZ_JXZB01000004.1"/>
</dbReference>
<dbReference type="PANTHER" id="PTHR34934:SF1">
    <property type="entry name" value="FLAVIN-DEPENDENT THYMIDYLATE SYNTHASE"/>
    <property type="match status" value="1"/>
</dbReference>
<dbReference type="InterPro" id="IPR003669">
    <property type="entry name" value="Thymidylate_synthase_ThyX"/>
</dbReference>
<dbReference type="GO" id="GO:0050660">
    <property type="term" value="F:flavin adenine dinucleotide binding"/>
    <property type="evidence" value="ECO:0007669"/>
    <property type="project" value="UniProtKB-UniRule"/>
</dbReference>
<organism evidence="6 7">
    <name type="scientific">Kitasatospora griseola</name>
    <name type="common">Streptomyces griseolosporeus</name>
    <dbReference type="NCBI Taxonomy" id="2064"/>
    <lineage>
        <taxon>Bacteria</taxon>
        <taxon>Bacillati</taxon>
        <taxon>Actinomycetota</taxon>
        <taxon>Actinomycetes</taxon>
        <taxon>Kitasatosporales</taxon>
        <taxon>Streptomycetaceae</taxon>
        <taxon>Kitasatospora</taxon>
    </lineage>
</organism>
<feature type="binding site" description="in other chain" evidence="5">
    <location>
        <position position="172"/>
    </location>
    <ligand>
        <name>dUMP</name>
        <dbReference type="ChEBI" id="CHEBI:246422"/>
        <note>ligand shared between dimeric partners</note>
    </ligand>
</feature>
<dbReference type="GO" id="GO:0006231">
    <property type="term" value="P:dTMP biosynthetic process"/>
    <property type="evidence" value="ECO:0007669"/>
    <property type="project" value="UniProtKB-UniRule"/>
</dbReference>
<dbReference type="Gene3D" id="6.10.140.450">
    <property type="match status" value="1"/>
</dbReference>
<keyword evidence="1 5" id="KW-0489">Methyltransferase</keyword>
<comment type="cofactor">
    <cofactor evidence="5">
        <name>FAD</name>
        <dbReference type="ChEBI" id="CHEBI:57692"/>
    </cofactor>
    <text evidence="5">Binds 4 FAD per tetramer. Each FAD binding site is formed by three monomers.</text>
</comment>
<dbReference type="Gene3D" id="3.30.70.3180">
    <property type="match status" value="2"/>
</dbReference>
<dbReference type="Pfam" id="PF02511">
    <property type="entry name" value="Thy1"/>
    <property type="match status" value="1"/>
</dbReference>
<keyword evidence="5" id="KW-0521">NADP</keyword>
<comment type="similarity">
    <text evidence="5">Belongs to the thymidylate synthase ThyX family.</text>
</comment>
<comment type="catalytic activity">
    <reaction evidence="5">
        <text>dUMP + (6R)-5,10-methylene-5,6,7,8-tetrahydrofolate + NADPH + H(+) = dTMP + (6S)-5,6,7,8-tetrahydrofolate + NADP(+)</text>
        <dbReference type="Rhea" id="RHEA:29043"/>
        <dbReference type="ChEBI" id="CHEBI:15378"/>
        <dbReference type="ChEBI" id="CHEBI:15636"/>
        <dbReference type="ChEBI" id="CHEBI:57453"/>
        <dbReference type="ChEBI" id="CHEBI:57783"/>
        <dbReference type="ChEBI" id="CHEBI:58349"/>
        <dbReference type="ChEBI" id="CHEBI:63528"/>
        <dbReference type="ChEBI" id="CHEBI:246422"/>
        <dbReference type="EC" id="2.1.1.148"/>
    </reaction>
</comment>
<proteinExistence type="inferred from homology"/>
<feature type="binding site" evidence="5">
    <location>
        <position position="199"/>
    </location>
    <ligand>
        <name>dUMP</name>
        <dbReference type="ChEBI" id="CHEBI:246422"/>
        <note>ligand shared between dimeric partners</note>
    </ligand>
</feature>
<comment type="pathway">
    <text evidence="5">Pyrimidine metabolism; dTTP biosynthesis.</text>
</comment>
<dbReference type="GO" id="GO:0032259">
    <property type="term" value="P:methylation"/>
    <property type="evidence" value="ECO:0007669"/>
    <property type="project" value="UniProtKB-KW"/>
</dbReference>
<comment type="caution">
    <text evidence="6">The sequence shown here is derived from an EMBL/GenBank/DDBJ whole genome shotgun (WGS) entry which is preliminary data.</text>
</comment>
<dbReference type="PANTHER" id="PTHR34934">
    <property type="entry name" value="FLAVIN-DEPENDENT THYMIDYLATE SYNTHASE"/>
    <property type="match status" value="1"/>
</dbReference>
<feature type="binding site" description="in other chain" evidence="5">
    <location>
        <begin position="112"/>
        <end position="114"/>
    </location>
    <ligand>
        <name>dUMP</name>
        <dbReference type="ChEBI" id="CHEBI:246422"/>
        <note>ligand shared between dimeric partners</note>
    </ligand>
</feature>
<feature type="binding site" evidence="5">
    <location>
        <begin position="99"/>
        <end position="102"/>
    </location>
    <ligand>
        <name>dUMP</name>
        <dbReference type="ChEBI" id="CHEBI:246422"/>
        <note>ligand shared between dimeric partners</note>
    </ligand>
</feature>
<dbReference type="PATRIC" id="fig|2064.6.peg.5452"/>
<reference evidence="6 7" key="1">
    <citation type="submission" date="2015-02" db="EMBL/GenBank/DDBJ databases">
        <title>Draft genome sequence of Kitasatospora griseola MF730-N6, a bafilomycin, terpentecin and satosporin producer.</title>
        <authorList>
            <person name="Arens J.C."/>
            <person name="Haltli B."/>
            <person name="Kerr R.G."/>
        </authorList>
    </citation>
    <scope>NUCLEOTIDE SEQUENCE [LARGE SCALE GENOMIC DNA]</scope>
    <source>
        <strain evidence="6 7">MF730-N6</strain>
    </source>
</reference>
<dbReference type="NCBIfam" id="TIGR02170">
    <property type="entry name" value="thyX"/>
    <property type="match status" value="1"/>
</dbReference>
<evidence type="ECO:0000256" key="3">
    <source>
        <dbReference type="ARBA" id="ARBA00022727"/>
    </source>
</evidence>
<evidence type="ECO:0000256" key="2">
    <source>
        <dbReference type="ARBA" id="ARBA00022630"/>
    </source>
</evidence>
<evidence type="ECO:0000256" key="5">
    <source>
        <dbReference type="HAMAP-Rule" id="MF_01408"/>
    </source>
</evidence>
<keyword evidence="2 5" id="KW-0285">Flavoprotein</keyword>
<keyword evidence="3 5" id="KW-0545">Nucleotide biosynthesis</keyword>
<name>A0A0D0PPN4_KITGR</name>
<evidence type="ECO:0000256" key="1">
    <source>
        <dbReference type="ARBA" id="ARBA00022603"/>
    </source>
</evidence>
<dbReference type="SUPFAM" id="SSF69796">
    <property type="entry name" value="Thymidylate synthase-complementing protein Thy1"/>
    <property type="match status" value="1"/>
</dbReference>